<dbReference type="OrthoDB" id="10055027at2759"/>
<dbReference type="Pfam" id="PF10272">
    <property type="entry name" value="Tmpp129"/>
    <property type="match status" value="1"/>
</dbReference>
<dbReference type="Proteomes" id="UP000299102">
    <property type="component" value="Unassembled WGS sequence"/>
</dbReference>
<comment type="subcellular location">
    <subcellularLocation>
        <location evidence="1">Membrane</location>
        <topology evidence="1">Multi-pass membrane protein</topology>
    </subcellularLocation>
</comment>
<keyword evidence="7" id="KW-1185">Reference proteome</keyword>
<dbReference type="InterPro" id="IPR018801">
    <property type="entry name" value="TM129"/>
</dbReference>
<evidence type="ECO:0000313" key="6">
    <source>
        <dbReference type="EMBL" id="GBP82350.1"/>
    </source>
</evidence>
<dbReference type="STRING" id="151549.A0A4C1Z413"/>
<reference evidence="6 7" key="1">
    <citation type="journal article" date="2019" name="Commun. Biol.">
        <title>The bagworm genome reveals a unique fibroin gene that provides high tensile strength.</title>
        <authorList>
            <person name="Kono N."/>
            <person name="Nakamura H."/>
            <person name="Ohtoshi R."/>
            <person name="Tomita M."/>
            <person name="Numata K."/>
            <person name="Arakawa K."/>
        </authorList>
    </citation>
    <scope>NUCLEOTIDE SEQUENCE [LARGE SCALE GENOMIC DNA]</scope>
</reference>
<comment type="similarity">
    <text evidence="2">Belongs to the TMEM129 family.</text>
</comment>
<protein>
    <submittedName>
        <fullName evidence="6">E3 ubiquitin-protein ligase TM129</fullName>
    </submittedName>
</protein>
<evidence type="ECO:0000256" key="5">
    <source>
        <dbReference type="ARBA" id="ARBA00023136"/>
    </source>
</evidence>
<dbReference type="GO" id="GO:0016567">
    <property type="term" value="P:protein ubiquitination"/>
    <property type="evidence" value="ECO:0007669"/>
    <property type="project" value="InterPro"/>
</dbReference>
<evidence type="ECO:0000313" key="7">
    <source>
        <dbReference type="Proteomes" id="UP000299102"/>
    </source>
</evidence>
<evidence type="ECO:0000256" key="2">
    <source>
        <dbReference type="ARBA" id="ARBA00007332"/>
    </source>
</evidence>
<evidence type="ECO:0000256" key="4">
    <source>
        <dbReference type="ARBA" id="ARBA00022989"/>
    </source>
</evidence>
<evidence type="ECO:0000256" key="3">
    <source>
        <dbReference type="ARBA" id="ARBA00022692"/>
    </source>
</evidence>
<dbReference type="PANTHER" id="PTHR31322">
    <property type="entry name" value="E3 UBIQUITIN-PROTEIN LIGASE TM129"/>
    <property type="match status" value="1"/>
</dbReference>
<dbReference type="EMBL" id="BGZK01001559">
    <property type="protein sequence ID" value="GBP82350.1"/>
    <property type="molecule type" value="Genomic_DNA"/>
</dbReference>
<accession>A0A4C1Z413</accession>
<keyword evidence="4" id="KW-1133">Transmembrane helix</keyword>
<organism evidence="6 7">
    <name type="scientific">Eumeta variegata</name>
    <name type="common">Bagworm moth</name>
    <name type="synonym">Eumeta japonica</name>
    <dbReference type="NCBI Taxonomy" id="151549"/>
    <lineage>
        <taxon>Eukaryota</taxon>
        <taxon>Metazoa</taxon>
        <taxon>Ecdysozoa</taxon>
        <taxon>Arthropoda</taxon>
        <taxon>Hexapoda</taxon>
        <taxon>Insecta</taxon>
        <taxon>Pterygota</taxon>
        <taxon>Neoptera</taxon>
        <taxon>Endopterygota</taxon>
        <taxon>Lepidoptera</taxon>
        <taxon>Glossata</taxon>
        <taxon>Ditrysia</taxon>
        <taxon>Tineoidea</taxon>
        <taxon>Psychidae</taxon>
        <taxon>Oiketicinae</taxon>
        <taxon>Eumeta</taxon>
    </lineage>
</organism>
<keyword evidence="3" id="KW-0812">Transmembrane</keyword>
<keyword evidence="5" id="KW-0472">Membrane</keyword>
<name>A0A4C1Z413_EUMVA</name>
<dbReference type="GO" id="GO:0016020">
    <property type="term" value="C:membrane"/>
    <property type="evidence" value="ECO:0007669"/>
    <property type="project" value="UniProtKB-SubCell"/>
</dbReference>
<sequence length="247" mass="27218">MELYNKNHLDSGISVDKIAIPLTATSKLIATESWIIKVGTYSVNLVRQDDAALIVTSTDIHDMTITGESEVQYVRIDVIPGRNDVKKFSFRITTVALRELQPRLLRQIVVPEHITLQPTLIERFANVFRQNIDLNSVYYVDQVQELCIGCMVTRADVKLQRSCVINPDAPEQSCQQCNCRFNVGKRQIKSPAFPELVKFVPGPDALMVLRVHGALVGIAGECGGYAPRPVAGGTLPLSGLSCSILPT</sequence>
<comment type="caution">
    <text evidence="6">The sequence shown here is derived from an EMBL/GenBank/DDBJ whole genome shotgun (WGS) entry which is preliminary data.</text>
</comment>
<gene>
    <name evidence="6" type="primary">tmem129</name>
    <name evidence="6" type="ORF">EVAR_90985_1</name>
</gene>
<proteinExistence type="inferred from homology"/>
<dbReference type="GO" id="GO:0005783">
    <property type="term" value="C:endoplasmic reticulum"/>
    <property type="evidence" value="ECO:0007669"/>
    <property type="project" value="TreeGrafter"/>
</dbReference>
<evidence type="ECO:0000256" key="1">
    <source>
        <dbReference type="ARBA" id="ARBA00004141"/>
    </source>
</evidence>
<dbReference type="AlphaFoldDB" id="A0A4C1Z413"/>
<dbReference type="GO" id="GO:0061630">
    <property type="term" value="F:ubiquitin protein ligase activity"/>
    <property type="evidence" value="ECO:0007669"/>
    <property type="project" value="InterPro"/>
</dbReference>
<dbReference type="PANTHER" id="PTHR31322:SF2">
    <property type="entry name" value="E3 UBIQUITIN-PROTEIN LIGASE TM129"/>
    <property type="match status" value="1"/>
</dbReference>